<keyword evidence="1" id="KW-0732">Signal</keyword>
<sequence>MSARINFGLAAIATIMMITPAEAQEWSGWEFDQTSNAFSDEASWSVSNVETNAVSPAQIALICHQGGQVGLVFNDGEVPIPRTPRIQFRIDSSEAFSGSSVRASSDRYLVANPFIMERLVDEMRQGEELVFQIGNNAPRFVSLEGFADAMLLFDELCPHPINRQRR</sequence>
<evidence type="ECO:0000256" key="1">
    <source>
        <dbReference type="SAM" id="SignalP"/>
    </source>
</evidence>
<dbReference type="EMBL" id="JAZDRP010000003">
    <property type="protein sequence ID" value="MEE2525686.1"/>
    <property type="molecule type" value="Genomic_DNA"/>
</dbReference>
<feature type="signal peptide" evidence="1">
    <location>
        <begin position="1"/>
        <end position="23"/>
    </location>
</feature>
<name>A0ABU7LP40_9PROT</name>
<protein>
    <recommendedName>
        <fullName evidence="4">Invasion associated locus B family protein</fullName>
    </recommendedName>
</protein>
<comment type="caution">
    <text evidence="2">The sequence shown here is derived from an EMBL/GenBank/DDBJ whole genome shotgun (WGS) entry which is preliminary data.</text>
</comment>
<gene>
    <name evidence="2" type="ORF">V0U79_04855</name>
</gene>
<feature type="chain" id="PRO_5046394645" description="Invasion associated locus B family protein" evidence="1">
    <location>
        <begin position="24"/>
        <end position="166"/>
    </location>
</feature>
<evidence type="ECO:0000313" key="3">
    <source>
        <dbReference type="Proteomes" id="UP001354971"/>
    </source>
</evidence>
<evidence type="ECO:0000313" key="2">
    <source>
        <dbReference type="EMBL" id="MEE2525686.1"/>
    </source>
</evidence>
<accession>A0ABU7LP40</accession>
<organism evidence="2 3">
    <name type="scientific">Hyphobacterium lacteum</name>
    <dbReference type="NCBI Taxonomy" id="3116575"/>
    <lineage>
        <taxon>Bacteria</taxon>
        <taxon>Pseudomonadati</taxon>
        <taxon>Pseudomonadota</taxon>
        <taxon>Alphaproteobacteria</taxon>
        <taxon>Maricaulales</taxon>
        <taxon>Maricaulaceae</taxon>
        <taxon>Hyphobacterium</taxon>
    </lineage>
</organism>
<dbReference type="Proteomes" id="UP001354971">
    <property type="component" value="Unassembled WGS sequence"/>
</dbReference>
<reference evidence="2 3" key="1">
    <citation type="submission" date="2024-01" db="EMBL/GenBank/DDBJ databases">
        <title>Hyphobacterium bacterium isolated from marine sediment.</title>
        <authorList>
            <person name="Zhao S."/>
        </authorList>
    </citation>
    <scope>NUCLEOTIDE SEQUENCE [LARGE SCALE GENOMIC DNA]</scope>
    <source>
        <strain evidence="3">HN65</strain>
    </source>
</reference>
<proteinExistence type="predicted"/>
<dbReference type="RefSeq" id="WP_330198350.1">
    <property type="nucleotide sequence ID" value="NZ_JAZDRP010000003.1"/>
</dbReference>
<evidence type="ECO:0008006" key="4">
    <source>
        <dbReference type="Google" id="ProtNLM"/>
    </source>
</evidence>
<keyword evidence="3" id="KW-1185">Reference proteome</keyword>